<evidence type="ECO:0000259" key="1">
    <source>
        <dbReference type="Pfam" id="PF10017"/>
    </source>
</evidence>
<gene>
    <name evidence="2" type="ORF">AB4875_16855</name>
</gene>
<dbReference type="GO" id="GO:0032259">
    <property type="term" value="P:methylation"/>
    <property type="evidence" value="ECO:0007669"/>
    <property type="project" value="UniProtKB-KW"/>
</dbReference>
<dbReference type="RefSeq" id="WP_368377364.1">
    <property type="nucleotide sequence ID" value="NZ_JBFRYB010000002.1"/>
</dbReference>
<evidence type="ECO:0000313" key="2">
    <source>
        <dbReference type="EMBL" id="MEX1667168.1"/>
    </source>
</evidence>
<protein>
    <submittedName>
        <fullName evidence="2">L-histidine N(Alpha)-methyltransferase</fullName>
        <ecNumber evidence="2">2.1.1.44</ecNumber>
    </submittedName>
</protein>
<organism evidence="2 3">
    <name type="scientific">Zhongshania arctica</name>
    <dbReference type="NCBI Taxonomy" id="3238302"/>
    <lineage>
        <taxon>Bacteria</taxon>
        <taxon>Pseudomonadati</taxon>
        <taxon>Pseudomonadota</taxon>
        <taxon>Gammaproteobacteria</taxon>
        <taxon>Cellvibrionales</taxon>
        <taxon>Spongiibacteraceae</taxon>
        <taxon>Zhongshania</taxon>
    </lineage>
</organism>
<dbReference type="Proteomes" id="UP001557484">
    <property type="component" value="Unassembled WGS sequence"/>
</dbReference>
<name>A0ABV3U1U0_9GAMM</name>
<proteinExistence type="predicted"/>
<dbReference type="EMBL" id="JBFRYB010000002">
    <property type="protein sequence ID" value="MEX1667168.1"/>
    <property type="molecule type" value="Genomic_DNA"/>
</dbReference>
<dbReference type="InterPro" id="IPR019257">
    <property type="entry name" value="MeTrfase_dom"/>
</dbReference>
<keyword evidence="2" id="KW-0808">Transferase</keyword>
<dbReference type="Pfam" id="PF10017">
    <property type="entry name" value="Methyltransf_33"/>
    <property type="match status" value="1"/>
</dbReference>
<keyword evidence="3" id="KW-1185">Reference proteome</keyword>
<keyword evidence="2" id="KW-0489">Methyltransferase</keyword>
<dbReference type="EC" id="2.1.1.44" evidence="2"/>
<feature type="domain" description="Histidine-specific methyltransferase SAM-dependent" evidence="1">
    <location>
        <begin position="2"/>
        <end position="87"/>
    </location>
</feature>
<dbReference type="GO" id="GO:0052706">
    <property type="term" value="F:L-histidine N(alpha)-methyltransferase activity"/>
    <property type="evidence" value="ECO:0007669"/>
    <property type="project" value="UniProtKB-EC"/>
</dbReference>
<reference evidence="2 3" key="1">
    <citation type="journal article" date="2011" name="Int. J. Syst. Evol. Microbiol.">
        <title>Zhongshania antarctica gen. nov., sp. nov. and Zhongshania guokunii sp. nov., gammaproteobacteria respectively isolated from coastal attached (fast) ice and surface seawater of the Antarctic.</title>
        <authorList>
            <person name="Li H.J."/>
            <person name="Zhang X.Y."/>
            <person name="Chen C.X."/>
            <person name="Zhang Y.J."/>
            <person name="Gao Z.M."/>
            <person name="Yu Y."/>
            <person name="Chen X.L."/>
            <person name="Chen B."/>
            <person name="Zhang Y.Z."/>
        </authorList>
    </citation>
    <scope>NUCLEOTIDE SEQUENCE [LARGE SCALE GENOMIC DNA]</scope>
    <source>
        <strain evidence="2 3">R06B22</strain>
    </source>
</reference>
<comment type="caution">
    <text evidence="2">The sequence shown here is derived from an EMBL/GenBank/DDBJ whole genome shotgun (WGS) entry which is preliminary data.</text>
</comment>
<accession>A0ABV3U1U0</accession>
<sequence length="90" mass="10838">MNKYQHFGVYNPVLGAMESYIIATEEQDVYVAALEREFHFDPFESIHLEYSFKFLRSDIDFLSKNTNFEVIKHFSDPRDYFIDSLWEVKK</sequence>
<evidence type="ECO:0000313" key="3">
    <source>
        <dbReference type="Proteomes" id="UP001557484"/>
    </source>
</evidence>